<feature type="transmembrane region" description="Helical" evidence="1">
    <location>
        <begin position="82"/>
        <end position="100"/>
    </location>
</feature>
<evidence type="ECO:0000256" key="1">
    <source>
        <dbReference type="SAM" id="Phobius"/>
    </source>
</evidence>
<keyword evidence="1" id="KW-1133">Transmembrane helix</keyword>
<dbReference type="EMBL" id="QQAZ01000002">
    <property type="protein sequence ID" value="RDI54521.1"/>
    <property type="molecule type" value="Genomic_DNA"/>
</dbReference>
<protein>
    <submittedName>
        <fullName evidence="3">Uncharacterized protein DUF1707</fullName>
    </submittedName>
</protein>
<evidence type="ECO:0000259" key="2">
    <source>
        <dbReference type="Pfam" id="PF08044"/>
    </source>
</evidence>
<keyword evidence="4" id="KW-1185">Reference proteome</keyword>
<proteinExistence type="predicted"/>
<dbReference type="STRING" id="1210089.GCA_001613165_07444"/>
<feature type="domain" description="DUF1707" evidence="2">
    <location>
        <begin position="16"/>
        <end position="67"/>
    </location>
</feature>
<keyword evidence="1" id="KW-0472">Membrane</keyword>
<reference evidence="3 4" key="1">
    <citation type="submission" date="2018-07" db="EMBL/GenBank/DDBJ databases">
        <title>Genomic Encyclopedia of Type Strains, Phase IV (KMG-IV): sequencing the most valuable type-strain genomes for metagenomic binning, comparative biology and taxonomic classification.</title>
        <authorList>
            <person name="Goeker M."/>
        </authorList>
    </citation>
    <scope>NUCLEOTIDE SEQUENCE [LARGE SCALE GENOMIC DNA]</scope>
    <source>
        <strain evidence="3 4">DSM 44952</strain>
    </source>
</reference>
<accession>A0A370HDG4</accession>
<evidence type="ECO:0000313" key="3">
    <source>
        <dbReference type="EMBL" id="RDI54521.1"/>
    </source>
</evidence>
<organism evidence="3 4">
    <name type="scientific">Nocardia mexicana</name>
    <dbReference type="NCBI Taxonomy" id="279262"/>
    <lineage>
        <taxon>Bacteria</taxon>
        <taxon>Bacillati</taxon>
        <taxon>Actinomycetota</taxon>
        <taxon>Actinomycetes</taxon>
        <taxon>Mycobacteriales</taxon>
        <taxon>Nocardiaceae</taxon>
        <taxon>Nocardia</taxon>
    </lineage>
</organism>
<comment type="caution">
    <text evidence="3">The sequence shown here is derived from an EMBL/GenBank/DDBJ whole genome shotgun (WGS) entry which is preliminary data.</text>
</comment>
<dbReference type="InterPro" id="IPR012551">
    <property type="entry name" value="DUF1707_SHOCT-like"/>
</dbReference>
<dbReference type="Proteomes" id="UP000255355">
    <property type="component" value="Unassembled WGS sequence"/>
</dbReference>
<gene>
    <name evidence="3" type="ORF">DFR68_102649</name>
</gene>
<keyword evidence="1" id="KW-0812">Transmembrane</keyword>
<dbReference type="Pfam" id="PF08044">
    <property type="entry name" value="DUF1707"/>
    <property type="match status" value="1"/>
</dbReference>
<sequence>MAVHILLGMNEIPEARTGTDERERALRDLSQHLASGRLTLTEFEERSARAHAATTKAQLAELFTDLPGAEAPEPAPIAPNPLLRLAVLATASVVFAAAAVLVTGNWLWLSVLAAAPAVVVARKYLG</sequence>
<dbReference type="AlphaFoldDB" id="A0A370HDG4"/>
<name>A0A370HDG4_9NOCA</name>
<evidence type="ECO:0000313" key="4">
    <source>
        <dbReference type="Proteomes" id="UP000255355"/>
    </source>
</evidence>